<organism evidence="2 3">
    <name type="scientific">Pararge aegeria aegeria</name>
    <dbReference type="NCBI Taxonomy" id="348720"/>
    <lineage>
        <taxon>Eukaryota</taxon>
        <taxon>Metazoa</taxon>
        <taxon>Ecdysozoa</taxon>
        <taxon>Arthropoda</taxon>
        <taxon>Hexapoda</taxon>
        <taxon>Insecta</taxon>
        <taxon>Pterygota</taxon>
        <taxon>Neoptera</taxon>
        <taxon>Endopterygota</taxon>
        <taxon>Lepidoptera</taxon>
        <taxon>Glossata</taxon>
        <taxon>Ditrysia</taxon>
        <taxon>Papilionoidea</taxon>
        <taxon>Nymphalidae</taxon>
        <taxon>Satyrinae</taxon>
        <taxon>Satyrini</taxon>
        <taxon>Parargina</taxon>
        <taxon>Pararge</taxon>
    </lineage>
</organism>
<gene>
    <name evidence="2" type="primary">jg23644</name>
    <name evidence="2" type="ORF">PAEG_LOCUS6825</name>
</gene>
<evidence type="ECO:0000313" key="3">
    <source>
        <dbReference type="Proteomes" id="UP000838756"/>
    </source>
</evidence>
<dbReference type="EMBL" id="CAKXAJ010020609">
    <property type="protein sequence ID" value="CAH2223707.1"/>
    <property type="molecule type" value="Genomic_DNA"/>
</dbReference>
<evidence type="ECO:0000313" key="2">
    <source>
        <dbReference type="EMBL" id="CAH2223707.1"/>
    </source>
</evidence>
<feature type="region of interest" description="Disordered" evidence="1">
    <location>
        <begin position="58"/>
        <end position="78"/>
    </location>
</feature>
<protein>
    <submittedName>
        <fullName evidence="2">Jg23644 protein</fullName>
    </submittedName>
</protein>
<keyword evidence="3" id="KW-1185">Reference proteome</keyword>
<evidence type="ECO:0000256" key="1">
    <source>
        <dbReference type="SAM" id="MobiDB-lite"/>
    </source>
</evidence>
<comment type="caution">
    <text evidence="2">The sequence shown here is derived from an EMBL/GenBank/DDBJ whole genome shotgun (WGS) entry which is preliminary data.</text>
</comment>
<sequence>MTDQADGPPDGKWLSLMNSTSKSEEHALPRTAMYPDLSPVITPATKPFRAEHSIETMLLSGRNKESGRTSPKISTTTT</sequence>
<accession>A0A8S4R084</accession>
<feature type="compositionally biased region" description="Polar residues" evidence="1">
    <location>
        <begin position="68"/>
        <end position="78"/>
    </location>
</feature>
<proteinExistence type="predicted"/>
<reference evidence="2" key="1">
    <citation type="submission" date="2022-03" db="EMBL/GenBank/DDBJ databases">
        <authorList>
            <person name="Lindestad O."/>
        </authorList>
    </citation>
    <scope>NUCLEOTIDE SEQUENCE</scope>
</reference>
<dbReference type="AlphaFoldDB" id="A0A8S4R084"/>
<dbReference type="Proteomes" id="UP000838756">
    <property type="component" value="Unassembled WGS sequence"/>
</dbReference>
<feature type="region of interest" description="Disordered" evidence="1">
    <location>
        <begin position="1"/>
        <end position="31"/>
    </location>
</feature>
<name>A0A8S4R084_9NEOP</name>